<keyword evidence="2" id="KW-1185">Reference proteome</keyword>
<dbReference type="EMBL" id="FN594951">
    <property type="protein sequence ID" value="CBI15786.3"/>
    <property type="molecule type" value="Genomic_DNA"/>
</dbReference>
<dbReference type="HOGENOM" id="CLU_2872232_0_0_1"/>
<dbReference type="AlphaFoldDB" id="D7SJG0"/>
<dbReference type="PaxDb" id="29760-VIT_06s0004g08390.t01"/>
<name>D7SJG0_VITVI</name>
<accession>D7SJG0</accession>
<organism evidence="1 2">
    <name type="scientific">Vitis vinifera</name>
    <name type="common">Grape</name>
    <dbReference type="NCBI Taxonomy" id="29760"/>
    <lineage>
        <taxon>Eukaryota</taxon>
        <taxon>Viridiplantae</taxon>
        <taxon>Streptophyta</taxon>
        <taxon>Embryophyta</taxon>
        <taxon>Tracheophyta</taxon>
        <taxon>Spermatophyta</taxon>
        <taxon>Magnoliopsida</taxon>
        <taxon>eudicotyledons</taxon>
        <taxon>Gunneridae</taxon>
        <taxon>Pentapetalae</taxon>
        <taxon>rosids</taxon>
        <taxon>Vitales</taxon>
        <taxon>Vitaceae</taxon>
        <taxon>Viteae</taxon>
        <taxon>Vitis</taxon>
    </lineage>
</organism>
<dbReference type="InParanoid" id="D7SJG0"/>
<evidence type="ECO:0000313" key="1">
    <source>
        <dbReference type="EMBL" id="CBI15786.3"/>
    </source>
</evidence>
<sequence length="64" mass="7165">MCIIEISRQCTKASNLYASLLLFVGRYLRPRIPLVKPLLDSLLESSKPQENLFPFGVIAPKTSS</sequence>
<proteinExistence type="predicted"/>
<dbReference type="Proteomes" id="UP000009183">
    <property type="component" value="Chromosome 6"/>
</dbReference>
<reference evidence="2" key="1">
    <citation type="journal article" date="2007" name="Nature">
        <title>The grapevine genome sequence suggests ancestral hexaploidization in major angiosperm phyla.</title>
        <authorList>
            <consortium name="The French-Italian Public Consortium for Grapevine Genome Characterization."/>
            <person name="Jaillon O."/>
            <person name="Aury J.-M."/>
            <person name="Noel B."/>
            <person name="Policriti A."/>
            <person name="Clepet C."/>
            <person name="Casagrande A."/>
            <person name="Choisne N."/>
            <person name="Aubourg S."/>
            <person name="Vitulo N."/>
            <person name="Jubin C."/>
            <person name="Vezzi A."/>
            <person name="Legeai F."/>
            <person name="Hugueney P."/>
            <person name="Dasilva C."/>
            <person name="Horner D."/>
            <person name="Mica E."/>
            <person name="Jublot D."/>
            <person name="Poulain J."/>
            <person name="Bruyere C."/>
            <person name="Billault A."/>
            <person name="Segurens B."/>
            <person name="Gouyvenoux M."/>
            <person name="Ugarte E."/>
            <person name="Cattonaro F."/>
            <person name="Anthouard V."/>
            <person name="Vico V."/>
            <person name="Del Fabbro C."/>
            <person name="Alaux M."/>
            <person name="Di Gaspero G."/>
            <person name="Dumas V."/>
            <person name="Felice N."/>
            <person name="Paillard S."/>
            <person name="Juman I."/>
            <person name="Moroldo M."/>
            <person name="Scalabrin S."/>
            <person name="Canaguier A."/>
            <person name="Le Clainche I."/>
            <person name="Malacrida G."/>
            <person name="Durand E."/>
            <person name="Pesole G."/>
            <person name="Laucou V."/>
            <person name="Chatelet P."/>
            <person name="Merdinoglu D."/>
            <person name="Delledonne M."/>
            <person name="Pezzotti M."/>
            <person name="Lecharny A."/>
            <person name="Scarpelli C."/>
            <person name="Artiguenave F."/>
            <person name="Pe M.E."/>
            <person name="Valle G."/>
            <person name="Morgante M."/>
            <person name="Caboche M."/>
            <person name="Adam-Blondon A.-F."/>
            <person name="Weissenbach J."/>
            <person name="Quetier F."/>
            <person name="Wincker P."/>
        </authorList>
    </citation>
    <scope>NUCLEOTIDE SEQUENCE [LARGE SCALE GENOMIC DNA]</scope>
    <source>
        <strain evidence="2">cv. Pinot noir / PN40024</strain>
    </source>
</reference>
<evidence type="ECO:0000313" key="2">
    <source>
        <dbReference type="Proteomes" id="UP000009183"/>
    </source>
</evidence>
<gene>
    <name evidence="1" type="ordered locus">VIT_06s0004g08390</name>
</gene>
<protein>
    <submittedName>
        <fullName evidence="1">Uncharacterized protein</fullName>
    </submittedName>
</protein>